<dbReference type="CDD" id="cd09917">
    <property type="entry name" value="F-box_SF"/>
    <property type="match status" value="1"/>
</dbReference>
<dbReference type="EMBL" id="CAJPDS010000027">
    <property type="protein sequence ID" value="CAF9921097.1"/>
    <property type="molecule type" value="Genomic_DNA"/>
</dbReference>
<dbReference type="OrthoDB" id="5422579at2759"/>
<dbReference type="Pfam" id="PF12937">
    <property type="entry name" value="F-box-like"/>
    <property type="match status" value="1"/>
</dbReference>
<proteinExistence type="predicted"/>
<sequence length="465" mass="53817">MPKNKKKQTRPKGARSSQRLARRLQGLFAKTSVDATRITVLHLPNELQNTIFGDLGKSDLKNTRLVCHHWASLAVNFLFDTVYVSANKKDLDVFRMVSEHDTICQAVSRLVYDVTSFSHVTSLEHYFTVFKSNMCEAFSLSGVPRIIFRHPTTAFHSLINRLSMSRNPRGLLLHEYMNDDYILKGYQTWQSYARFEDYSMHGLLAGSLTSGLSRLNKLHSVAMVSNIFRINLRETRYMDQDTLYCDYSGSPLCRSWNPLHARPDDTDISGRIKDHFRNLIIALDRSPSPIKELSLFEDRSPVWRRDDGGLPRAVLQNLRRPERSRSCSLAFKACRWLQSFSLRAEPPFGNSYKNPMILGILPELLKEMKILKHLHLDLSGQIYQYFARYIYKNVFSESSVWPQLETLSIFALAFEYDEFVHLTSNQSPNLRRLEIRQINLLSGTWEDADNALPSRVAVKRIPYWP</sequence>
<name>A0A8H3IAN3_9LECA</name>
<evidence type="ECO:0000313" key="3">
    <source>
        <dbReference type="Proteomes" id="UP000664521"/>
    </source>
</evidence>
<dbReference type="InterPro" id="IPR036047">
    <property type="entry name" value="F-box-like_dom_sf"/>
</dbReference>
<evidence type="ECO:0000259" key="1">
    <source>
        <dbReference type="PROSITE" id="PS50181"/>
    </source>
</evidence>
<protein>
    <recommendedName>
        <fullName evidence="1">F-box domain-containing protein</fullName>
    </recommendedName>
</protein>
<gene>
    <name evidence="2" type="ORF">HETSPECPRED_004433</name>
</gene>
<feature type="domain" description="F-box" evidence="1">
    <location>
        <begin position="37"/>
        <end position="86"/>
    </location>
</feature>
<dbReference type="AlphaFoldDB" id="A0A8H3IAN3"/>
<dbReference type="SUPFAM" id="SSF81383">
    <property type="entry name" value="F-box domain"/>
    <property type="match status" value="1"/>
</dbReference>
<dbReference type="PROSITE" id="PS50181">
    <property type="entry name" value="FBOX"/>
    <property type="match status" value="1"/>
</dbReference>
<reference evidence="2" key="1">
    <citation type="submission" date="2021-03" db="EMBL/GenBank/DDBJ databases">
        <authorList>
            <person name="Tagirdzhanova G."/>
        </authorList>
    </citation>
    <scope>NUCLEOTIDE SEQUENCE</scope>
</reference>
<comment type="caution">
    <text evidence="2">The sequence shown here is derived from an EMBL/GenBank/DDBJ whole genome shotgun (WGS) entry which is preliminary data.</text>
</comment>
<accession>A0A8H3IAN3</accession>
<evidence type="ECO:0000313" key="2">
    <source>
        <dbReference type="EMBL" id="CAF9921097.1"/>
    </source>
</evidence>
<dbReference type="InterPro" id="IPR001810">
    <property type="entry name" value="F-box_dom"/>
</dbReference>
<organism evidence="2 3">
    <name type="scientific">Heterodermia speciosa</name>
    <dbReference type="NCBI Taxonomy" id="116794"/>
    <lineage>
        <taxon>Eukaryota</taxon>
        <taxon>Fungi</taxon>
        <taxon>Dikarya</taxon>
        <taxon>Ascomycota</taxon>
        <taxon>Pezizomycotina</taxon>
        <taxon>Lecanoromycetes</taxon>
        <taxon>OSLEUM clade</taxon>
        <taxon>Lecanoromycetidae</taxon>
        <taxon>Caliciales</taxon>
        <taxon>Physciaceae</taxon>
        <taxon>Heterodermia</taxon>
    </lineage>
</organism>
<keyword evidence="3" id="KW-1185">Reference proteome</keyword>
<dbReference type="Proteomes" id="UP000664521">
    <property type="component" value="Unassembled WGS sequence"/>
</dbReference>